<organism evidence="1 2">
    <name type="scientific">Pristionchus pacificus</name>
    <name type="common">Parasitic nematode worm</name>
    <dbReference type="NCBI Taxonomy" id="54126"/>
    <lineage>
        <taxon>Eukaryota</taxon>
        <taxon>Metazoa</taxon>
        <taxon>Ecdysozoa</taxon>
        <taxon>Nematoda</taxon>
        <taxon>Chromadorea</taxon>
        <taxon>Rhabditida</taxon>
        <taxon>Rhabditina</taxon>
        <taxon>Diplogasteromorpha</taxon>
        <taxon>Diplogasteroidea</taxon>
        <taxon>Neodiplogasteridae</taxon>
        <taxon>Pristionchus</taxon>
    </lineage>
</organism>
<evidence type="ECO:0000313" key="2">
    <source>
        <dbReference type="Proteomes" id="UP000005239"/>
    </source>
</evidence>
<gene>
    <name evidence="1" type="primary">WBGene00202556</name>
</gene>
<evidence type="ECO:0000313" key="1">
    <source>
        <dbReference type="EnsemblMetazoa" id="PPA29687.1"/>
    </source>
</evidence>
<reference evidence="1" key="2">
    <citation type="submission" date="2022-06" db="UniProtKB">
        <authorList>
            <consortium name="EnsemblMetazoa"/>
        </authorList>
    </citation>
    <scope>IDENTIFICATION</scope>
    <source>
        <strain evidence="1">PS312</strain>
    </source>
</reference>
<dbReference type="AlphaFoldDB" id="A0A2A6CGA0"/>
<protein>
    <submittedName>
        <fullName evidence="1">Uncharacterized protein</fullName>
    </submittedName>
</protein>
<sequence length="106" mass="10620">MQKLIISFALIAVVSAQYAAWPAQSYSPYYQSLFAAAQTPVASVAAAPVAAPVLPQAAPVAPIAAAPVVAAAPQPPSSAPQFPSSQLLPCSFAAPMVAPAAILAKH</sequence>
<dbReference type="Proteomes" id="UP000005239">
    <property type="component" value="Unassembled WGS sequence"/>
</dbReference>
<proteinExistence type="predicted"/>
<dbReference type="OrthoDB" id="5876964at2759"/>
<dbReference type="EnsemblMetazoa" id="PPA29687.1">
    <property type="protein sequence ID" value="PPA29687.1"/>
    <property type="gene ID" value="WBGene00202556"/>
</dbReference>
<accession>A0A8R1YPI8</accession>
<name>A0A2A6CGA0_PRIPA</name>
<keyword evidence="2" id="KW-1185">Reference proteome</keyword>
<reference evidence="2" key="1">
    <citation type="journal article" date="2008" name="Nat. Genet.">
        <title>The Pristionchus pacificus genome provides a unique perspective on nematode lifestyle and parasitism.</title>
        <authorList>
            <person name="Dieterich C."/>
            <person name="Clifton S.W."/>
            <person name="Schuster L.N."/>
            <person name="Chinwalla A."/>
            <person name="Delehaunty K."/>
            <person name="Dinkelacker I."/>
            <person name="Fulton L."/>
            <person name="Fulton R."/>
            <person name="Godfrey J."/>
            <person name="Minx P."/>
            <person name="Mitreva M."/>
            <person name="Roeseler W."/>
            <person name="Tian H."/>
            <person name="Witte H."/>
            <person name="Yang S.P."/>
            <person name="Wilson R.K."/>
            <person name="Sommer R.J."/>
        </authorList>
    </citation>
    <scope>NUCLEOTIDE SEQUENCE [LARGE SCALE GENOMIC DNA]</scope>
    <source>
        <strain evidence="2">PS312</strain>
    </source>
</reference>
<accession>A0A2A6CGA0</accession>